<dbReference type="InterPro" id="IPR012340">
    <property type="entry name" value="NA-bd_OB-fold"/>
</dbReference>
<name>A0A8K0NSF8_9TREE</name>
<dbReference type="FunFam" id="2.40.50.1000:FF:000001">
    <property type="entry name" value="40S ribosomal protein S11"/>
    <property type="match status" value="1"/>
</dbReference>
<reference evidence="6" key="1">
    <citation type="submission" date="2020-04" db="EMBL/GenBank/DDBJ databases">
        <title>Analysis of mating type loci in Filobasidium floriforme.</title>
        <authorList>
            <person name="Nowrousian M."/>
        </authorList>
    </citation>
    <scope>NUCLEOTIDE SEQUENCE</scope>
    <source>
        <strain evidence="6">CBS 6242</strain>
    </source>
</reference>
<evidence type="ECO:0000256" key="2">
    <source>
        <dbReference type="ARBA" id="ARBA00022980"/>
    </source>
</evidence>
<feature type="domain" description="Small ribosomal subunit protein uS17 N-terminal" evidence="5">
    <location>
        <begin position="7"/>
        <end position="72"/>
    </location>
</feature>
<dbReference type="OrthoDB" id="10254436at2759"/>
<dbReference type="Proteomes" id="UP000812966">
    <property type="component" value="Unassembled WGS sequence"/>
</dbReference>
<keyword evidence="3 4" id="KW-0687">Ribonucleoprotein</keyword>
<dbReference type="InterPro" id="IPR032440">
    <property type="entry name" value="Ribosomal_uS17_N"/>
</dbReference>
<dbReference type="PANTHER" id="PTHR10744:SF9">
    <property type="entry name" value="40S RIBOSOMAL PROTEIN S11-RELATED"/>
    <property type="match status" value="1"/>
</dbReference>
<dbReference type="PRINTS" id="PR00973">
    <property type="entry name" value="RIBOSOMALS17"/>
</dbReference>
<evidence type="ECO:0000313" key="6">
    <source>
        <dbReference type="EMBL" id="KAG7566875.1"/>
    </source>
</evidence>
<dbReference type="CDD" id="cd00364">
    <property type="entry name" value="Ribosomal_uS17"/>
    <property type="match status" value="1"/>
</dbReference>
<evidence type="ECO:0000256" key="3">
    <source>
        <dbReference type="ARBA" id="ARBA00023274"/>
    </source>
</evidence>
<sequence>MEQNATTAKHFAKQPIFNNAKVRGGKKVNSRTKRWYKDVGLGFKTPAEAINGTYIDKKCPFTGEVSIRGRILSGVVKSTKMTNTIIIRRDYLHFIPKYRRYEKRHKNLAAHCSPAFRVSAGDQVIVGQCRPLSKTVRFNVLRVLENKQAARAFRKF</sequence>
<dbReference type="PROSITE" id="PS00056">
    <property type="entry name" value="RIBOSOMAL_S17"/>
    <property type="match status" value="1"/>
</dbReference>
<organism evidence="6 7">
    <name type="scientific">Filobasidium floriforme</name>
    <dbReference type="NCBI Taxonomy" id="5210"/>
    <lineage>
        <taxon>Eukaryota</taxon>
        <taxon>Fungi</taxon>
        <taxon>Dikarya</taxon>
        <taxon>Basidiomycota</taxon>
        <taxon>Agaricomycotina</taxon>
        <taxon>Tremellomycetes</taxon>
        <taxon>Filobasidiales</taxon>
        <taxon>Filobasidiaceae</taxon>
        <taxon>Filobasidium</taxon>
    </lineage>
</organism>
<dbReference type="GO" id="GO:0022627">
    <property type="term" value="C:cytosolic small ribosomal subunit"/>
    <property type="evidence" value="ECO:0007669"/>
    <property type="project" value="TreeGrafter"/>
</dbReference>
<gene>
    <name evidence="6" type="ORF">FFLO_01376</name>
</gene>
<dbReference type="SUPFAM" id="SSF50249">
    <property type="entry name" value="Nucleic acid-binding proteins"/>
    <property type="match status" value="1"/>
</dbReference>
<evidence type="ECO:0000313" key="7">
    <source>
        <dbReference type="Proteomes" id="UP000812966"/>
    </source>
</evidence>
<accession>A0A8K0NSF8</accession>
<dbReference type="Pfam" id="PF16205">
    <property type="entry name" value="Ribosomal_S17_N"/>
    <property type="match status" value="1"/>
</dbReference>
<evidence type="ECO:0000259" key="5">
    <source>
        <dbReference type="Pfam" id="PF16205"/>
    </source>
</evidence>
<dbReference type="Pfam" id="PF00366">
    <property type="entry name" value="Ribosomal_S17"/>
    <property type="match status" value="1"/>
</dbReference>
<dbReference type="AlphaFoldDB" id="A0A8K0NSF8"/>
<dbReference type="InterPro" id="IPR019979">
    <property type="entry name" value="Ribosomal_uS17_CS"/>
</dbReference>
<dbReference type="Gene3D" id="2.40.50.1000">
    <property type="match status" value="1"/>
</dbReference>
<keyword evidence="7" id="KW-1185">Reference proteome</keyword>
<protein>
    <recommendedName>
        <fullName evidence="5">Small ribosomal subunit protein uS17 N-terminal domain-containing protein</fullName>
    </recommendedName>
</protein>
<evidence type="ECO:0000256" key="4">
    <source>
        <dbReference type="RuleBase" id="RU003872"/>
    </source>
</evidence>
<proteinExistence type="inferred from homology"/>
<evidence type="ECO:0000256" key="1">
    <source>
        <dbReference type="ARBA" id="ARBA00010254"/>
    </source>
</evidence>
<dbReference type="EMBL" id="JABELV010000019">
    <property type="protein sequence ID" value="KAG7566875.1"/>
    <property type="molecule type" value="Genomic_DNA"/>
</dbReference>
<comment type="caution">
    <text evidence="6">The sequence shown here is derived from an EMBL/GenBank/DDBJ whole genome shotgun (WGS) entry which is preliminary data.</text>
</comment>
<dbReference type="PANTHER" id="PTHR10744">
    <property type="entry name" value="40S RIBOSOMAL PROTEIN S11 FAMILY MEMBER"/>
    <property type="match status" value="1"/>
</dbReference>
<dbReference type="GO" id="GO:0006412">
    <property type="term" value="P:translation"/>
    <property type="evidence" value="ECO:0007669"/>
    <property type="project" value="InterPro"/>
</dbReference>
<keyword evidence="2 4" id="KW-0689">Ribosomal protein</keyword>
<dbReference type="GO" id="GO:0003735">
    <property type="term" value="F:structural constituent of ribosome"/>
    <property type="evidence" value="ECO:0007669"/>
    <property type="project" value="InterPro"/>
</dbReference>
<dbReference type="InterPro" id="IPR000266">
    <property type="entry name" value="Ribosomal_uS17"/>
</dbReference>
<comment type="similarity">
    <text evidence="1 4">Belongs to the universal ribosomal protein uS17 family.</text>
</comment>